<dbReference type="GO" id="GO:0004300">
    <property type="term" value="F:enoyl-CoA hydratase activity"/>
    <property type="evidence" value="ECO:0000318"/>
    <property type="project" value="GO_Central"/>
</dbReference>
<dbReference type="InterPro" id="IPR054357">
    <property type="entry name" value="MFE-2_N"/>
</dbReference>
<evidence type="ECO:0000256" key="3">
    <source>
        <dbReference type="ARBA" id="ARBA00023140"/>
    </source>
</evidence>
<dbReference type="Pfam" id="PF01575">
    <property type="entry name" value="MaoC_dehydratas"/>
    <property type="match status" value="1"/>
</dbReference>
<dbReference type="GO" id="GO:0044594">
    <property type="term" value="F:17-beta-hydroxysteroid dehydrogenase (NAD+) activity"/>
    <property type="evidence" value="ECO:0000318"/>
    <property type="project" value="GO_Central"/>
</dbReference>
<dbReference type="EnsemblMetazoa" id="PPA07795.1">
    <property type="protein sequence ID" value="PPA07795.1"/>
    <property type="gene ID" value="WBGene00097349"/>
</dbReference>
<reference evidence="8" key="1">
    <citation type="journal article" date="2008" name="Nat. Genet.">
        <title>The Pristionchus pacificus genome provides a unique perspective on nematode lifestyle and parasitism.</title>
        <authorList>
            <person name="Dieterich C."/>
            <person name="Clifton S.W."/>
            <person name="Schuster L.N."/>
            <person name="Chinwalla A."/>
            <person name="Delehaunty K."/>
            <person name="Dinkelacker I."/>
            <person name="Fulton L."/>
            <person name="Fulton R."/>
            <person name="Godfrey J."/>
            <person name="Minx P."/>
            <person name="Mitreva M."/>
            <person name="Roeseler W."/>
            <person name="Tian H."/>
            <person name="Witte H."/>
            <person name="Yang S.P."/>
            <person name="Wilson R.K."/>
            <person name="Sommer R.J."/>
        </authorList>
    </citation>
    <scope>NUCLEOTIDE SEQUENCE [LARGE SCALE GENOMIC DNA]</scope>
    <source>
        <strain evidence="8">PS312</strain>
    </source>
</reference>
<evidence type="ECO:0000313" key="8">
    <source>
        <dbReference type="Proteomes" id="UP000005239"/>
    </source>
</evidence>
<feature type="domain" description="MaoC-like" evidence="5">
    <location>
        <begin position="161"/>
        <end position="276"/>
    </location>
</feature>
<proteinExistence type="inferred from homology"/>
<dbReference type="GO" id="GO:0005777">
    <property type="term" value="C:peroxisome"/>
    <property type="evidence" value="ECO:0000318"/>
    <property type="project" value="GO_Central"/>
</dbReference>
<accession>A0A8R1U9J6</accession>
<keyword evidence="4" id="KW-0456">Lyase</keyword>
<dbReference type="AlphaFoldDB" id="A0A2A6CXU2"/>
<dbReference type="SUPFAM" id="SSF54637">
    <property type="entry name" value="Thioesterase/thiol ester dehydrase-isomerase"/>
    <property type="match status" value="2"/>
</dbReference>
<dbReference type="GO" id="GO:0006635">
    <property type="term" value="P:fatty acid beta-oxidation"/>
    <property type="evidence" value="ECO:0000318"/>
    <property type="project" value="GO_Central"/>
</dbReference>
<dbReference type="InterPro" id="IPR002539">
    <property type="entry name" value="MaoC-like_dom"/>
</dbReference>
<dbReference type="Pfam" id="PF22622">
    <property type="entry name" value="MFE-2_hydrat-2_N"/>
    <property type="match status" value="1"/>
</dbReference>
<dbReference type="GO" id="GO:0018812">
    <property type="term" value="F:3-hydroxyacyl-CoA dehydratase activity"/>
    <property type="evidence" value="ECO:0007669"/>
    <property type="project" value="UniProtKB-ARBA"/>
</dbReference>
<dbReference type="Gene3D" id="3.10.129.10">
    <property type="entry name" value="Hotdog Thioesterase"/>
    <property type="match status" value="2"/>
</dbReference>
<protein>
    <submittedName>
        <fullName evidence="7">Uncharacterized protein</fullName>
    </submittedName>
</protein>
<evidence type="ECO:0000313" key="7">
    <source>
        <dbReference type="EnsemblMetazoa" id="PPA07795.1"/>
    </source>
</evidence>
<keyword evidence="3" id="KW-0576">Peroxisome</keyword>
<keyword evidence="8" id="KW-1185">Reference proteome</keyword>
<dbReference type="Proteomes" id="UP000005239">
    <property type="component" value="Unassembled WGS sequence"/>
</dbReference>
<dbReference type="OrthoDB" id="3592703at2759"/>
<gene>
    <name evidence="7" type="primary">WBGene00097349</name>
</gene>
<comment type="subcellular location">
    <subcellularLocation>
        <location evidence="1">Peroxisome</location>
    </subcellularLocation>
</comment>
<reference evidence="7" key="2">
    <citation type="submission" date="2022-06" db="UniProtKB">
        <authorList>
            <consortium name="EnsemblMetazoa"/>
        </authorList>
    </citation>
    <scope>IDENTIFICATION</scope>
    <source>
        <strain evidence="7">PS312</strain>
    </source>
</reference>
<comment type="similarity">
    <text evidence="2">Belongs to the short-chain dehydrogenases/reductases (SDR) family.</text>
</comment>
<name>A0A2A6CXU2_PRIPA</name>
<dbReference type="FunFam" id="3.10.129.10:FF:000013">
    <property type="entry name" value="Peroxisomal multifunctional enzyme type 2"/>
    <property type="match status" value="1"/>
</dbReference>
<dbReference type="InterPro" id="IPR029069">
    <property type="entry name" value="HotDog_dom_sf"/>
</dbReference>
<feature type="domain" description="Peroxisomal multifunctional enzyme type 2-like N-terminal" evidence="6">
    <location>
        <begin position="16"/>
        <end position="141"/>
    </location>
</feature>
<dbReference type="PANTHER" id="PTHR13078">
    <property type="entry name" value="PEROXISOMAL MULTIFUNCTIONAL ENZYME TYPE 2-RELATED"/>
    <property type="match status" value="1"/>
</dbReference>
<dbReference type="GO" id="GO:0003857">
    <property type="term" value="F:(3S)-3-hydroxyacyl-CoA dehydrogenase (NAD+) activity"/>
    <property type="evidence" value="ECO:0000318"/>
    <property type="project" value="GO_Central"/>
</dbReference>
<evidence type="ECO:0000256" key="4">
    <source>
        <dbReference type="ARBA" id="ARBA00023239"/>
    </source>
</evidence>
<evidence type="ECO:0000256" key="1">
    <source>
        <dbReference type="ARBA" id="ARBA00004275"/>
    </source>
</evidence>
<organism evidence="7 8">
    <name type="scientific">Pristionchus pacificus</name>
    <name type="common">Parasitic nematode worm</name>
    <dbReference type="NCBI Taxonomy" id="54126"/>
    <lineage>
        <taxon>Eukaryota</taxon>
        <taxon>Metazoa</taxon>
        <taxon>Ecdysozoa</taxon>
        <taxon>Nematoda</taxon>
        <taxon>Chromadorea</taxon>
        <taxon>Rhabditida</taxon>
        <taxon>Rhabditina</taxon>
        <taxon>Diplogasteromorpha</taxon>
        <taxon>Diplogasteroidea</taxon>
        <taxon>Neodiplogasteridae</taxon>
        <taxon>Pristionchus</taxon>
    </lineage>
</organism>
<accession>A0A2A6CXU2</accession>
<evidence type="ECO:0000259" key="5">
    <source>
        <dbReference type="Pfam" id="PF01575"/>
    </source>
</evidence>
<dbReference type="PANTHER" id="PTHR13078:SF56">
    <property type="entry name" value="PEROXISOMAL MULTIFUNCTIONAL ENZYME TYPE 2"/>
    <property type="match status" value="1"/>
</dbReference>
<evidence type="ECO:0000259" key="6">
    <source>
        <dbReference type="Pfam" id="PF22622"/>
    </source>
</evidence>
<dbReference type="CDD" id="cd03448">
    <property type="entry name" value="HDE_HSD"/>
    <property type="match status" value="1"/>
</dbReference>
<sequence length="285" mass="31121">MDVQLAQQHKPDPVDFEYTTRDAIIYALGVGCKAKEDIRYLYEGAEGFMPLPTYIVAPGMKSTGLTRWPGLKVDMQRILHGEQYIEMFAPLPAEGTLRSEKRVVDVVDKGSGAVIMTEVTTYDATSGKKIGMQQICAFQVGAGNFGGSRTSPHEKKGAEIPKRPADKIVAEVTSEDQAALYRQGSGDLNPLHVDPAFAAKSGFGTPILHGLCTMGFAARHVLRAFAENDASRFKAIKVRFASPVLPGQTLETHMWDEGDKIIFETKVKESGKTVISNGYIILQVN</sequence>
<evidence type="ECO:0000256" key="2">
    <source>
        <dbReference type="ARBA" id="ARBA00006484"/>
    </source>
</evidence>